<comment type="caution">
    <text evidence="1">The sequence shown here is derived from an EMBL/GenBank/DDBJ whole genome shotgun (WGS) entry which is preliminary data.</text>
</comment>
<accession>A0A968KX77</accession>
<reference evidence="1" key="1">
    <citation type="submission" date="2020-03" db="EMBL/GenBank/DDBJ databases">
        <title>Spirochaetal bacteria isolated from arthropods constitute a novel genus Entomospira genus novum within the order Spirochaetales.</title>
        <authorList>
            <person name="Grana-Miraglia L."/>
            <person name="Sikutova S."/>
            <person name="Fingerle V."/>
            <person name="Sing A."/>
            <person name="Castillo-Ramirez S."/>
            <person name="Margos G."/>
            <person name="Rudolf I."/>
        </authorList>
    </citation>
    <scope>NUCLEOTIDE SEQUENCE</scope>
    <source>
        <strain evidence="1">BR149</strain>
    </source>
</reference>
<dbReference type="AlphaFoldDB" id="A0A968KX77"/>
<protein>
    <submittedName>
        <fullName evidence="1">Uncharacterized protein</fullName>
    </submittedName>
</protein>
<name>A0A968KX77_9SPIO</name>
<evidence type="ECO:0000313" key="2">
    <source>
        <dbReference type="Proteomes" id="UP000778951"/>
    </source>
</evidence>
<sequence>MEFANEKEQALFVEGAMHMVQELILRGFAPLDLLDHFDMVVDKEVKINTYAVPPHQFNITTLKDALMRHAKKEDKNFDETKTYKVRLVSVELNGLLQLKPELWAD</sequence>
<dbReference type="EMBL" id="JAATLM010000001">
    <property type="protein sequence ID" value="NIZ70057.1"/>
    <property type="molecule type" value="Genomic_DNA"/>
</dbReference>
<keyword evidence="2" id="KW-1185">Reference proteome</keyword>
<dbReference type="Proteomes" id="UP000778951">
    <property type="component" value="Unassembled WGS sequence"/>
</dbReference>
<evidence type="ECO:0000313" key="1">
    <source>
        <dbReference type="EMBL" id="NIZ70057.1"/>
    </source>
</evidence>
<proteinExistence type="predicted"/>
<dbReference type="RefSeq" id="WP_167696134.1">
    <property type="nucleotide sequence ID" value="NZ_CP118181.1"/>
</dbReference>
<organism evidence="1 2">
    <name type="scientific">Entomospira culicis</name>
    <dbReference type="NCBI Taxonomy" id="2719989"/>
    <lineage>
        <taxon>Bacteria</taxon>
        <taxon>Pseudomonadati</taxon>
        <taxon>Spirochaetota</taxon>
        <taxon>Spirochaetia</taxon>
        <taxon>Spirochaetales</taxon>
        <taxon>Spirochaetaceae</taxon>
        <taxon>Entomospira</taxon>
    </lineage>
</organism>
<gene>
    <name evidence="1" type="ORF">HCT48_07540</name>
</gene>